<feature type="non-terminal residue" evidence="2">
    <location>
        <position position="46"/>
    </location>
</feature>
<reference evidence="2 3" key="1">
    <citation type="journal article" date="2019" name="Genome Biol. Evol.">
        <title>Insights into the evolution of the New World diploid cottons (Gossypium, subgenus Houzingenia) based on genome sequencing.</title>
        <authorList>
            <person name="Grover C.E."/>
            <person name="Arick M.A. 2nd"/>
            <person name="Thrash A."/>
            <person name="Conover J.L."/>
            <person name="Sanders W.S."/>
            <person name="Peterson D.G."/>
            <person name="Frelichowski J.E."/>
            <person name="Scheffler J.A."/>
            <person name="Scheffler B.E."/>
            <person name="Wendel J.F."/>
        </authorList>
    </citation>
    <scope>NUCLEOTIDE SEQUENCE [LARGE SCALE GENOMIC DNA]</scope>
    <source>
        <strain evidence="2">157</strain>
        <tissue evidence="2">Leaf</tissue>
    </source>
</reference>
<comment type="caution">
    <text evidence="2">The sequence shown here is derived from an EMBL/GenBank/DDBJ whole genome shotgun (WGS) entry which is preliminary data.</text>
</comment>
<dbReference type="Proteomes" id="UP000593572">
    <property type="component" value="Unassembled WGS sequence"/>
</dbReference>
<evidence type="ECO:0000313" key="2">
    <source>
        <dbReference type="EMBL" id="MBA0576846.1"/>
    </source>
</evidence>
<accession>A0A7J8NIW4</accession>
<sequence length="46" mass="5116">MGEKKESLDLAEASQPTEDMDIEKLDFSSQNLNARDDANGDSKSKR</sequence>
<dbReference type="AlphaFoldDB" id="A0A7J8NIW4"/>
<proteinExistence type="predicted"/>
<keyword evidence="3" id="KW-1185">Reference proteome</keyword>
<organism evidence="2 3">
    <name type="scientific">Gossypium lobatum</name>
    <dbReference type="NCBI Taxonomy" id="34289"/>
    <lineage>
        <taxon>Eukaryota</taxon>
        <taxon>Viridiplantae</taxon>
        <taxon>Streptophyta</taxon>
        <taxon>Embryophyta</taxon>
        <taxon>Tracheophyta</taxon>
        <taxon>Spermatophyta</taxon>
        <taxon>Magnoliopsida</taxon>
        <taxon>eudicotyledons</taxon>
        <taxon>Gunneridae</taxon>
        <taxon>Pentapetalae</taxon>
        <taxon>rosids</taxon>
        <taxon>malvids</taxon>
        <taxon>Malvales</taxon>
        <taxon>Malvaceae</taxon>
        <taxon>Malvoideae</taxon>
        <taxon>Gossypium</taxon>
    </lineage>
</organism>
<evidence type="ECO:0000313" key="3">
    <source>
        <dbReference type="Proteomes" id="UP000593572"/>
    </source>
</evidence>
<dbReference type="EMBL" id="JABEZX010351813">
    <property type="protein sequence ID" value="MBA0576846.1"/>
    <property type="molecule type" value="Genomic_DNA"/>
</dbReference>
<feature type="compositionally biased region" description="Basic and acidic residues" evidence="1">
    <location>
        <begin position="34"/>
        <end position="46"/>
    </location>
</feature>
<protein>
    <submittedName>
        <fullName evidence="2">Uncharacterized protein</fullName>
    </submittedName>
</protein>
<name>A0A7J8NIW4_9ROSI</name>
<feature type="region of interest" description="Disordered" evidence="1">
    <location>
        <begin position="1"/>
        <end position="46"/>
    </location>
</feature>
<evidence type="ECO:0000256" key="1">
    <source>
        <dbReference type="SAM" id="MobiDB-lite"/>
    </source>
</evidence>
<gene>
    <name evidence="2" type="ORF">Golob_025414</name>
</gene>